<dbReference type="InterPro" id="IPR017703">
    <property type="entry name" value="YgfZ/GCV_T_CS"/>
</dbReference>
<dbReference type="Proteomes" id="UP000192652">
    <property type="component" value="Unassembled WGS sequence"/>
</dbReference>
<comment type="caution">
    <text evidence="3">The sequence shown here is derived from an EMBL/GenBank/DDBJ whole genome shotgun (WGS) entry which is preliminary data.</text>
</comment>
<feature type="domain" description="CAF17 C-terminal" evidence="2">
    <location>
        <begin position="199"/>
        <end position="270"/>
    </location>
</feature>
<organism evidence="3 4">
    <name type="scientific">Xaviernesmea rhizosphaerae</name>
    <dbReference type="NCBI Taxonomy" id="1672749"/>
    <lineage>
        <taxon>Bacteria</taxon>
        <taxon>Pseudomonadati</taxon>
        <taxon>Pseudomonadota</taxon>
        <taxon>Alphaproteobacteria</taxon>
        <taxon>Hyphomicrobiales</taxon>
        <taxon>Rhizobiaceae</taxon>
        <taxon>Rhizobium/Agrobacterium group</taxon>
        <taxon>Xaviernesmea</taxon>
    </lineage>
</organism>
<dbReference type="NCBIfam" id="TIGR03317">
    <property type="entry name" value="ygfZ_signature"/>
    <property type="match status" value="1"/>
</dbReference>
<evidence type="ECO:0000313" key="4">
    <source>
        <dbReference type="Proteomes" id="UP000192652"/>
    </source>
</evidence>
<dbReference type="Pfam" id="PF25455">
    <property type="entry name" value="Beta-barrel_CAF17_C"/>
    <property type="match status" value="1"/>
</dbReference>
<dbReference type="RefSeq" id="WP_081176681.1">
    <property type="nucleotide sequence ID" value="NZ_MSPX01000012.1"/>
</dbReference>
<accession>A0ABX3PCB4</accession>
<dbReference type="PANTHER" id="PTHR22602">
    <property type="entry name" value="TRANSFERASE CAF17, MITOCHONDRIAL-RELATED"/>
    <property type="match status" value="1"/>
</dbReference>
<gene>
    <name evidence="3" type="ORF">BTR14_14385</name>
</gene>
<name>A0ABX3PCB4_9HYPH</name>
<protein>
    <submittedName>
        <fullName evidence="3">Folate-binding protein YgfZ</fullName>
    </submittedName>
</protein>
<dbReference type="Gene3D" id="3.30.1360.120">
    <property type="entry name" value="Probable tRNA modification gtpase trme, domain 1"/>
    <property type="match status" value="2"/>
</dbReference>
<evidence type="ECO:0000256" key="1">
    <source>
        <dbReference type="ARBA" id="ARBA00022946"/>
    </source>
</evidence>
<evidence type="ECO:0000313" key="3">
    <source>
        <dbReference type="EMBL" id="OQP85658.1"/>
    </source>
</evidence>
<proteinExistence type="predicted"/>
<keyword evidence="4" id="KW-1185">Reference proteome</keyword>
<dbReference type="InterPro" id="IPR027266">
    <property type="entry name" value="TrmE/GcvT-like"/>
</dbReference>
<dbReference type="SUPFAM" id="SSF103025">
    <property type="entry name" value="Folate-binding domain"/>
    <property type="match status" value="1"/>
</dbReference>
<dbReference type="InterPro" id="IPR045179">
    <property type="entry name" value="YgfZ/GcvT"/>
</dbReference>
<dbReference type="EMBL" id="MSPX01000012">
    <property type="protein sequence ID" value="OQP85658.1"/>
    <property type="molecule type" value="Genomic_DNA"/>
</dbReference>
<sequence length="285" mass="30255">MSAMRLADRRLIHVTGADAESFLQGLITTDIGQLGPDEVRAGALLTPQGKILFDFLVSRRPDGLTIEIAAGQAEALLKRLTMYRLRAAVTLAAEPDPIVAVGFDAGTGGLRDIRFEKAGLQLFRHYEGHSSDHSSQDGAEAYDEARLTAGIAECGPDYPPQDAFPHDVLLDLNGGLSFRKGCYVGQEVVSRMQHRGTARRRLVLVTAETALPESGAPVLSAGRPIGALGSVRGARGLAIVRIDKVGDALAHGLLLTAGEVPVTLALPAWTGLSFPEEPAEEAHQL</sequence>
<dbReference type="InterPro" id="IPR057460">
    <property type="entry name" value="CAF17_C"/>
</dbReference>
<dbReference type="PANTHER" id="PTHR22602:SF0">
    <property type="entry name" value="TRANSFERASE CAF17, MITOCHONDRIAL-RELATED"/>
    <property type="match status" value="1"/>
</dbReference>
<keyword evidence="1" id="KW-0809">Transit peptide</keyword>
<evidence type="ECO:0000259" key="2">
    <source>
        <dbReference type="Pfam" id="PF25455"/>
    </source>
</evidence>
<reference evidence="3 4" key="1">
    <citation type="journal article" date="2017" name="Antonie Van Leeuwenhoek">
        <title>Rhizobium rhizosphaerae sp. nov., a novel species isolated from rice rhizosphere.</title>
        <authorList>
            <person name="Zhao J.J."/>
            <person name="Zhang J."/>
            <person name="Zhang R.J."/>
            <person name="Zhang C.W."/>
            <person name="Yin H.Q."/>
            <person name="Zhang X.X."/>
        </authorList>
    </citation>
    <scope>NUCLEOTIDE SEQUENCE [LARGE SCALE GENOMIC DNA]</scope>
    <source>
        <strain evidence="3 4">RD15</strain>
    </source>
</reference>